<dbReference type="PROSITE" id="PS51257">
    <property type="entry name" value="PROKAR_LIPOPROTEIN"/>
    <property type="match status" value="1"/>
</dbReference>
<sequence length="299" mass="31507">MQPIKTTMFLALLGALTGCGAISYHTIERPDPEGLTKFELQSSALRLDTAQTDPAAAVGGKQKAATAIATGDIVLTSVPTASSSHRYAIEATDHWWWKTTHLGVTKRPDTDLIQQLTVDTEDNRVKLIESAGAIGVTVVGMLFTEGGIKNSIPDAQALESELAATKGRADNKIPLSFAGGTIKGFLAVEKVPNDAIETQTFIDNYFSKGSDVLIYSACRKGTVELMVAGELKTWSVVVADPSYVQTIKIPEKGKLSSHAGCGVDSSSDPSSVASGAEVVNKLVAQTKAIIDAKEKAGTN</sequence>
<dbReference type="RefSeq" id="WP_177115019.1">
    <property type="nucleotide sequence ID" value="NZ_JACASD010000128.1"/>
</dbReference>
<feature type="chain" id="PRO_5031035669" evidence="1">
    <location>
        <begin position="21"/>
        <end position="299"/>
    </location>
</feature>
<keyword evidence="1" id="KW-0732">Signal</keyword>
<evidence type="ECO:0000313" key="3">
    <source>
        <dbReference type="Proteomes" id="UP000585226"/>
    </source>
</evidence>
<gene>
    <name evidence="2" type="ORF">HX893_32365</name>
</gene>
<comment type="caution">
    <text evidence="2">The sequence shown here is derived from an EMBL/GenBank/DDBJ whole genome shotgun (WGS) entry which is preliminary data.</text>
</comment>
<reference evidence="2 3" key="1">
    <citation type="submission" date="2020-04" db="EMBL/GenBank/DDBJ databases">
        <title>Molecular characterization of pseudomonads from Agaricus bisporus reveal novel blotch 2 pathogens in Western Europe.</title>
        <authorList>
            <person name="Taparia T."/>
            <person name="Krijger M."/>
            <person name="Haynes E."/>
            <person name="Elpinstone J.G."/>
            <person name="Noble R."/>
            <person name="Van Der Wolf J."/>
        </authorList>
    </citation>
    <scope>NUCLEOTIDE SEQUENCE [LARGE SCALE GENOMIC DNA]</scope>
    <source>
        <strain evidence="2 3">P8021</strain>
    </source>
</reference>
<organism evidence="2 3">
    <name type="scientific">Pseudomonas reactans</name>
    <dbReference type="NCBI Taxonomy" id="117680"/>
    <lineage>
        <taxon>Bacteria</taxon>
        <taxon>Pseudomonadati</taxon>
        <taxon>Pseudomonadota</taxon>
        <taxon>Gammaproteobacteria</taxon>
        <taxon>Pseudomonadales</taxon>
        <taxon>Pseudomonadaceae</taxon>
        <taxon>Pseudomonas</taxon>
    </lineage>
</organism>
<accession>A0A7Y8G933</accession>
<protein>
    <submittedName>
        <fullName evidence="2">Uncharacterized protein</fullName>
    </submittedName>
</protein>
<evidence type="ECO:0000256" key="1">
    <source>
        <dbReference type="SAM" id="SignalP"/>
    </source>
</evidence>
<dbReference type="AlphaFoldDB" id="A0A7Y8G933"/>
<evidence type="ECO:0000313" key="2">
    <source>
        <dbReference type="EMBL" id="NWE92819.1"/>
    </source>
</evidence>
<name>A0A7Y8G933_9PSED</name>
<dbReference type="Proteomes" id="UP000585226">
    <property type="component" value="Unassembled WGS sequence"/>
</dbReference>
<dbReference type="EMBL" id="JACASD010000128">
    <property type="protein sequence ID" value="NWE92819.1"/>
    <property type="molecule type" value="Genomic_DNA"/>
</dbReference>
<proteinExistence type="predicted"/>
<feature type="signal peptide" evidence="1">
    <location>
        <begin position="1"/>
        <end position="20"/>
    </location>
</feature>